<dbReference type="EMBL" id="AAOF01000033">
    <property type="protein sequence ID" value="EAR20157.1"/>
    <property type="molecule type" value="Genomic_DNA"/>
</dbReference>
<dbReference type="SUPFAM" id="SSF51261">
    <property type="entry name" value="Duplicated hybrid motif"/>
    <property type="match status" value="1"/>
</dbReference>
<dbReference type="RefSeq" id="WP_005001552.1">
    <property type="nucleotide sequence ID" value="NZ_CH672427.1"/>
</dbReference>
<evidence type="ECO:0000256" key="3">
    <source>
        <dbReference type="ARBA" id="ARBA00022670"/>
    </source>
</evidence>
<dbReference type="eggNOG" id="COG0739">
    <property type="taxonomic scope" value="Bacteria"/>
</dbReference>
<dbReference type="PANTHER" id="PTHR21666:SF288">
    <property type="entry name" value="CELL DIVISION PROTEIN YTFB"/>
    <property type="match status" value="1"/>
</dbReference>
<dbReference type="InterPro" id="IPR011055">
    <property type="entry name" value="Dup_hybrid_motif"/>
</dbReference>
<evidence type="ECO:0000313" key="10">
    <source>
        <dbReference type="Proteomes" id="UP000003374"/>
    </source>
</evidence>
<dbReference type="STRING" id="314278.NB231_08763"/>
<dbReference type="Pfam" id="PF01551">
    <property type="entry name" value="Peptidase_M23"/>
    <property type="match status" value="1"/>
</dbReference>
<evidence type="ECO:0000256" key="6">
    <source>
        <dbReference type="ARBA" id="ARBA00022833"/>
    </source>
</evidence>
<dbReference type="Proteomes" id="UP000003374">
    <property type="component" value="Unassembled WGS sequence"/>
</dbReference>
<dbReference type="Pfam" id="PF19425">
    <property type="entry name" value="Csd3_N2"/>
    <property type="match status" value="1"/>
</dbReference>
<accession>A4BVU2</accession>
<dbReference type="PANTHER" id="PTHR21666">
    <property type="entry name" value="PEPTIDASE-RELATED"/>
    <property type="match status" value="1"/>
</dbReference>
<evidence type="ECO:0000259" key="8">
    <source>
        <dbReference type="PROSITE" id="PS51782"/>
    </source>
</evidence>
<evidence type="ECO:0000256" key="7">
    <source>
        <dbReference type="ARBA" id="ARBA00023049"/>
    </source>
</evidence>
<evidence type="ECO:0000256" key="1">
    <source>
        <dbReference type="ARBA" id="ARBA00001947"/>
    </source>
</evidence>
<dbReference type="GO" id="GO:0006508">
    <property type="term" value="P:proteolysis"/>
    <property type="evidence" value="ECO:0007669"/>
    <property type="project" value="UniProtKB-KW"/>
</dbReference>
<keyword evidence="10" id="KW-1185">Reference proteome</keyword>
<dbReference type="PROSITE" id="PS51782">
    <property type="entry name" value="LYSM"/>
    <property type="match status" value="1"/>
</dbReference>
<dbReference type="CDD" id="cd12797">
    <property type="entry name" value="M23_peptidase"/>
    <property type="match status" value="1"/>
</dbReference>
<name>A4BVU2_9GAMM</name>
<protein>
    <submittedName>
        <fullName evidence="9">Metalloendopeptidase-like membrane protein</fullName>
    </submittedName>
</protein>
<sequence length="518" mass="57131">MAFKSRISGLDFKPKQKRQRPARLQRWHWIALGISSFTALALLLATKDEAGAIPNHNALQQLPEQIPEEAAATRILDLPIPKLQRTTIDASSPASPHILAAPIADHPSEATPNLLPTAFDTSTTADETITKQPNTLGGGTQAKWEVVHVKQGDSLTTLLKRQGLSSKDIFDVTHADDDSARTLAQLFPGDKIWLRVSGNGTLLALRRRLDETKTLTIARGSSADIGFQTTLTEHQLERRIAHATAVIHDSLYQAAVKAGLDDKLIMKLTGIFGWDIDFAHDVRSGDSFTLVYRQYYRNGEKIRNGEIVAAEFANQGKRYRAIRYTAPSGRSGYYTPEGKSMRKAFLRTPVDFRRISSRFNKSRCHPILHVCRPHEGTDFAAATGTPIQAAGDGLVAFAGRRGGYGNAVILQHAHRYSTLYGHMQRIRKGIRAGVQVTQGQIIGYVGQSGLATGPHLHYEFRVNGVPRDALKVTLPDAKPIDSRYLADFKAKALSRLAQLTVITRTQLASNEENDQTIR</sequence>
<organism evidence="9 10">
    <name type="scientific">Nitrococcus mobilis Nb-231</name>
    <dbReference type="NCBI Taxonomy" id="314278"/>
    <lineage>
        <taxon>Bacteria</taxon>
        <taxon>Pseudomonadati</taxon>
        <taxon>Pseudomonadota</taxon>
        <taxon>Gammaproteobacteria</taxon>
        <taxon>Chromatiales</taxon>
        <taxon>Ectothiorhodospiraceae</taxon>
        <taxon>Nitrococcus</taxon>
    </lineage>
</organism>
<dbReference type="InterPro" id="IPR018392">
    <property type="entry name" value="LysM"/>
</dbReference>
<dbReference type="InterPro" id="IPR016047">
    <property type="entry name" value="M23ase_b-sheet_dom"/>
</dbReference>
<evidence type="ECO:0000313" key="9">
    <source>
        <dbReference type="EMBL" id="EAR20157.1"/>
    </source>
</evidence>
<keyword evidence="3" id="KW-0645">Protease</keyword>
<dbReference type="GO" id="GO:0030313">
    <property type="term" value="C:cell envelope"/>
    <property type="evidence" value="ECO:0007669"/>
    <property type="project" value="UniProtKB-SubCell"/>
</dbReference>
<keyword evidence="5" id="KW-0378">Hydrolase</keyword>
<dbReference type="GO" id="GO:0046872">
    <property type="term" value="F:metal ion binding"/>
    <property type="evidence" value="ECO:0007669"/>
    <property type="project" value="UniProtKB-KW"/>
</dbReference>
<dbReference type="AlphaFoldDB" id="A4BVU2"/>
<keyword evidence="7" id="KW-0482">Metalloprotease</keyword>
<feature type="domain" description="LysM" evidence="8">
    <location>
        <begin position="145"/>
        <end position="194"/>
    </location>
</feature>
<dbReference type="InterPro" id="IPR045834">
    <property type="entry name" value="Csd3_N2"/>
</dbReference>
<comment type="subcellular location">
    <subcellularLocation>
        <location evidence="2">Cell envelope</location>
    </subcellularLocation>
</comment>
<dbReference type="InterPro" id="IPR050570">
    <property type="entry name" value="Cell_wall_metabolism_enzyme"/>
</dbReference>
<gene>
    <name evidence="9" type="ORF">NB231_08763</name>
</gene>
<dbReference type="HOGENOM" id="CLU_026846_3_2_6"/>
<comment type="cofactor">
    <cofactor evidence="1">
        <name>Zn(2+)</name>
        <dbReference type="ChEBI" id="CHEBI:29105"/>
    </cofactor>
</comment>
<dbReference type="Gene3D" id="3.10.450.350">
    <property type="match status" value="2"/>
</dbReference>
<comment type="caution">
    <text evidence="9">The sequence shown here is derived from an EMBL/GenBank/DDBJ whole genome shotgun (WGS) entry which is preliminary data.</text>
</comment>
<dbReference type="FunFam" id="2.70.70.10:FF:000002">
    <property type="entry name" value="Murein DD-endopeptidase MepM"/>
    <property type="match status" value="1"/>
</dbReference>
<dbReference type="Gene3D" id="2.70.70.10">
    <property type="entry name" value="Glucose Permease (Domain IIA)"/>
    <property type="match status" value="1"/>
</dbReference>
<keyword evidence="4" id="KW-0479">Metal-binding</keyword>
<keyword evidence="6" id="KW-0862">Zinc</keyword>
<evidence type="ECO:0000256" key="2">
    <source>
        <dbReference type="ARBA" id="ARBA00004196"/>
    </source>
</evidence>
<evidence type="ECO:0000256" key="4">
    <source>
        <dbReference type="ARBA" id="ARBA00022723"/>
    </source>
</evidence>
<proteinExistence type="predicted"/>
<dbReference type="GO" id="GO:0004222">
    <property type="term" value="F:metalloendopeptidase activity"/>
    <property type="evidence" value="ECO:0007669"/>
    <property type="project" value="TreeGrafter"/>
</dbReference>
<evidence type="ECO:0000256" key="5">
    <source>
        <dbReference type="ARBA" id="ARBA00022801"/>
    </source>
</evidence>
<reference evidence="9 10" key="1">
    <citation type="submission" date="2006-02" db="EMBL/GenBank/DDBJ databases">
        <authorList>
            <person name="Waterbury J."/>
            <person name="Ferriera S."/>
            <person name="Johnson J."/>
            <person name="Kravitz S."/>
            <person name="Halpern A."/>
            <person name="Remington K."/>
            <person name="Beeson K."/>
            <person name="Tran B."/>
            <person name="Rogers Y.-H."/>
            <person name="Friedman R."/>
            <person name="Venter J.C."/>
        </authorList>
    </citation>
    <scope>NUCLEOTIDE SEQUENCE [LARGE SCALE GENOMIC DNA]</scope>
    <source>
        <strain evidence="9 10">Nb-231</strain>
    </source>
</reference>